<sequence>MHRRTGNVFVWVCFFLSLKLKDVASSPFLVLAKIAEQRNPDPEQSHIESDDAEKRNPDPEQSHIESDDAEPENVWINLTWLQILKPPAQLLRRASSRSQPEPPSCSNRFRLLHGLHRSPDPRVVDLDLIQNINTDLGVQTDDRYEQQTHAREKDHDHRDRYQADESFKVRERAAYDDEGLIERPERVEEEPGSEEGKEDYEGERVGEE</sequence>
<evidence type="ECO:0000256" key="1">
    <source>
        <dbReference type="SAM" id="MobiDB-lite"/>
    </source>
</evidence>
<name>A0AAW2CDY1_9ROSI</name>
<feature type="region of interest" description="Disordered" evidence="1">
    <location>
        <begin position="39"/>
        <end position="69"/>
    </location>
</feature>
<dbReference type="AlphaFoldDB" id="A0AAW2CDY1"/>
<gene>
    <name evidence="3" type="ORF">SO802_021100</name>
</gene>
<protein>
    <submittedName>
        <fullName evidence="3">Uncharacterized protein</fullName>
    </submittedName>
</protein>
<evidence type="ECO:0000256" key="2">
    <source>
        <dbReference type="SAM" id="SignalP"/>
    </source>
</evidence>
<comment type="caution">
    <text evidence="3">The sequence shown here is derived from an EMBL/GenBank/DDBJ whole genome shotgun (WGS) entry which is preliminary data.</text>
</comment>
<keyword evidence="2" id="KW-0732">Signal</keyword>
<evidence type="ECO:0000313" key="3">
    <source>
        <dbReference type="EMBL" id="KAK9996414.1"/>
    </source>
</evidence>
<evidence type="ECO:0000313" key="4">
    <source>
        <dbReference type="Proteomes" id="UP001459277"/>
    </source>
</evidence>
<dbReference type="Proteomes" id="UP001459277">
    <property type="component" value="Unassembled WGS sequence"/>
</dbReference>
<reference evidence="3 4" key="1">
    <citation type="submission" date="2024-01" db="EMBL/GenBank/DDBJ databases">
        <title>A telomere-to-telomere, gap-free genome of sweet tea (Lithocarpus litseifolius).</title>
        <authorList>
            <person name="Zhou J."/>
        </authorList>
    </citation>
    <scope>NUCLEOTIDE SEQUENCE [LARGE SCALE GENOMIC DNA]</scope>
    <source>
        <strain evidence="3">Zhou-2022a</strain>
        <tissue evidence="3">Leaf</tissue>
    </source>
</reference>
<feature type="compositionally biased region" description="Basic and acidic residues" evidence="1">
    <location>
        <begin position="39"/>
        <end position="66"/>
    </location>
</feature>
<organism evidence="3 4">
    <name type="scientific">Lithocarpus litseifolius</name>
    <dbReference type="NCBI Taxonomy" id="425828"/>
    <lineage>
        <taxon>Eukaryota</taxon>
        <taxon>Viridiplantae</taxon>
        <taxon>Streptophyta</taxon>
        <taxon>Embryophyta</taxon>
        <taxon>Tracheophyta</taxon>
        <taxon>Spermatophyta</taxon>
        <taxon>Magnoliopsida</taxon>
        <taxon>eudicotyledons</taxon>
        <taxon>Gunneridae</taxon>
        <taxon>Pentapetalae</taxon>
        <taxon>rosids</taxon>
        <taxon>fabids</taxon>
        <taxon>Fagales</taxon>
        <taxon>Fagaceae</taxon>
        <taxon>Lithocarpus</taxon>
    </lineage>
</organism>
<dbReference type="EMBL" id="JAZDWU010000007">
    <property type="protein sequence ID" value="KAK9996414.1"/>
    <property type="molecule type" value="Genomic_DNA"/>
</dbReference>
<feature type="chain" id="PRO_5043509014" evidence="2">
    <location>
        <begin position="26"/>
        <end position="208"/>
    </location>
</feature>
<proteinExistence type="predicted"/>
<feature type="compositionally biased region" description="Basic and acidic residues" evidence="1">
    <location>
        <begin position="140"/>
        <end position="186"/>
    </location>
</feature>
<feature type="region of interest" description="Disordered" evidence="1">
    <location>
        <begin position="139"/>
        <end position="208"/>
    </location>
</feature>
<accession>A0AAW2CDY1</accession>
<feature type="compositionally biased region" description="Acidic residues" evidence="1">
    <location>
        <begin position="187"/>
        <end position="201"/>
    </location>
</feature>
<feature type="signal peptide" evidence="2">
    <location>
        <begin position="1"/>
        <end position="25"/>
    </location>
</feature>
<keyword evidence="4" id="KW-1185">Reference proteome</keyword>